<feature type="signal peptide" evidence="1">
    <location>
        <begin position="1"/>
        <end position="19"/>
    </location>
</feature>
<evidence type="ECO:0008006" key="6">
    <source>
        <dbReference type="Google" id="ProtNLM"/>
    </source>
</evidence>
<evidence type="ECO:0000313" key="5">
    <source>
        <dbReference type="Proteomes" id="UP000318394"/>
    </source>
</evidence>
<sequence length="143" mass="15719">MKKMAIVALSAFFSMNAFANNNVVYSCTTTDNQTLKVTKEGGNYVYSHGNTTFKNPVKEALKNPASEIAGGSQFTTISLELRNAGKSYIVGHIEADPKSPFEASVQIQDIKTGNDITSFECRSDKPIRHNFDRKLMRKSGFAA</sequence>
<name>A0A547E843_MANHA</name>
<dbReference type="Proteomes" id="UP000318394">
    <property type="component" value="Unassembled WGS sequence"/>
</dbReference>
<keyword evidence="5" id="KW-1185">Reference proteome</keyword>
<protein>
    <recommendedName>
        <fullName evidence="6">Adhesin</fullName>
    </recommendedName>
</protein>
<keyword evidence="1" id="KW-0732">Signal</keyword>
<dbReference type="KEGG" id="mhay:VK67_09205"/>
<dbReference type="GeneID" id="67369546"/>
<dbReference type="EMBL" id="VAJI01000059">
    <property type="protein sequence ID" value="TRB33980.1"/>
    <property type="molecule type" value="Genomic_DNA"/>
</dbReference>
<dbReference type="PROSITE" id="PS51257">
    <property type="entry name" value="PROKAR_LIPOPROTEIN"/>
    <property type="match status" value="1"/>
</dbReference>
<dbReference type="OrthoDB" id="5681059at2"/>
<evidence type="ECO:0000256" key="1">
    <source>
        <dbReference type="SAM" id="SignalP"/>
    </source>
</evidence>
<evidence type="ECO:0000313" key="3">
    <source>
        <dbReference type="EMBL" id="TRB71452.1"/>
    </source>
</evidence>
<organism evidence="3 4">
    <name type="scientific">Mannheimia haemolytica</name>
    <name type="common">Pasteurella haemolytica</name>
    <dbReference type="NCBI Taxonomy" id="75985"/>
    <lineage>
        <taxon>Bacteria</taxon>
        <taxon>Pseudomonadati</taxon>
        <taxon>Pseudomonadota</taxon>
        <taxon>Gammaproteobacteria</taxon>
        <taxon>Pasteurellales</taxon>
        <taxon>Pasteurellaceae</taxon>
        <taxon>Mannheimia</taxon>
    </lineage>
</organism>
<comment type="caution">
    <text evidence="3">The sequence shown here is derived from an EMBL/GenBank/DDBJ whole genome shotgun (WGS) entry which is preliminary data.</text>
</comment>
<dbReference type="EMBL" id="VAJB01000059">
    <property type="protein sequence ID" value="TRB71452.1"/>
    <property type="molecule type" value="Genomic_DNA"/>
</dbReference>
<proteinExistence type="predicted"/>
<accession>A0A547E843</accession>
<reference evidence="4 5" key="1">
    <citation type="journal article" date="2019" name="Vet. Microbiol.">
        <title>Genetic characterization of susceptible and multi-drug resistant Mannheimia haemolytica isolated from high-risk stocker calves prior to and after antimicrobial metaphylaxis.</title>
        <authorList>
            <person name="Snyder E.R."/>
            <person name="Alvarez-Narvaez S."/>
            <person name="Credille B.C."/>
        </authorList>
    </citation>
    <scope>NUCLEOTIDE SEQUENCE [LARGE SCALE GENOMIC DNA]</scope>
    <source>
        <strain evidence="3 4">UGA-R5-128-1</strain>
        <strain evidence="2 5">UGA-R7-163-1</strain>
    </source>
</reference>
<evidence type="ECO:0000313" key="4">
    <source>
        <dbReference type="Proteomes" id="UP000315164"/>
    </source>
</evidence>
<evidence type="ECO:0000313" key="2">
    <source>
        <dbReference type="EMBL" id="TRB33980.1"/>
    </source>
</evidence>
<feature type="chain" id="PRO_5044617255" description="Adhesin" evidence="1">
    <location>
        <begin position="20"/>
        <end position="143"/>
    </location>
</feature>
<dbReference type="RefSeq" id="WP_006248333.1">
    <property type="nucleotide sequence ID" value="NZ_CP011098.1"/>
</dbReference>
<dbReference type="AlphaFoldDB" id="A0A547E843"/>
<dbReference type="KEGG" id="mhaq:WC39_09205"/>
<gene>
    <name evidence="3" type="ORF">FEA53_13465</name>
    <name evidence="2" type="ORF">FEB89_13330</name>
</gene>
<dbReference type="Proteomes" id="UP000315164">
    <property type="component" value="Unassembled WGS sequence"/>
</dbReference>